<feature type="domain" description="EAL" evidence="4">
    <location>
        <begin position="304"/>
        <end position="552"/>
    </location>
</feature>
<dbReference type="Proteomes" id="UP000886251">
    <property type="component" value="Unassembled WGS sequence"/>
</dbReference>
<dbReference type="InterPro" id="IPR035965">
    <property type="entry name" value="PAS-like_dom_sf"/>
</dbReference>
<dbReference type="Pfam" id="PF00563">
    <property type="entry name" value="EAL"/>
    <property type="match status" value="1"/>
</dbReference>
<dbReference type="SUPFAM" id="SSF55073">
    <property type="entry name" value="Nucleotide cyclase"/>
    <property type="match status" value="1"/>
</dbReference>
<proteinExistence type="predicted"/>
<comment type="caution">
    <text evidence="6">The sequence shown here is derived from an EMBL/GenBank/DDBJ whole genome shotgun (WGS) entry which is preliminary data.</text>
</comment>
<dbReference type="SMART" id="SM00091">
    <property type="entry name" value="PAS"/>
    <property type="match status" value="1"/>
</dbReference>
<dbReference type="CDD" id="cd01949">
    <property type="entry name" value="GGDEF"/>
    <property type="match status" value="1"/>
</dbReference>
<feature type="domain" description="PAS" evidence="2">
    <location>
        <begin position="2"/>
        <end position="72"/>
    </location>
</feature>
<dbReference type="Gene3D" id="3.20.20.450">
    <property type="entry name" value="EAL domain"/>
    <property type="match status" value="1"/>
</dbReference>
<dbReference type="InterPro" id="IPR001633">
    <property type="entry name" value="EAL_dom"/>
</dbReference>
<dbReference type="PROSITE" id="PS50112">
    <property type="entry name" value="PAS"/>
    <property type="match status" value="1"/>
</dbReference>
<dbReference type="InterPro" id="IPR000014">
    <property type="entry name" value="PAS"/>
</dbReference>
<dbReference type="InterPro" id="IPR035919">
    <property type="entry name" value="EAL_sf"/>
</dbReference>
<dbReference type="Gene3D" id="3.30.70.270">
    <property type="match status" value="1"/>
</dbReference>
<dbReference type="CDD" id="cd00130">
    <property type="entry name" value="PAS"/>
    <property type="match status" value="1"/>
</dbReference>
<evidence type="ECO:0000259" key="2">
    <source>
        <dbReference type="PROSITE" id="PS50112"/>
    </source>
</evidence>
<evidence type="ECO:0000259" key="3">
    <source>
        <dbReference type="PROSITE" id="PS50113"/>
    </source>
</evidence>
<reference evidence="6" key="1">
    <citation type="journal article" date="2020" name="mSystems">
        <title>Genome- and Community-Level Interaction Insights into Carbon Utilization and Element Cycling Functions of Hydrothermarchaeota in Hydrothermal Sediment.</title>
        <authorList>
            <person name="Zhou Z."/>
            <person name="Liu Y."/>
            <person name="Xu W."/>
            <person name="Pan J."/>
            <person name="Luo Z.H."/>
            <person name="Li M."/>
        </authorList>
    </citation>
    <scope>NUCLEOTIDE SEQUENCE [LARGE SCALE GENOMIC DNA]</scope>
    <source>
        <strain evidence="6">HyVt-443</strain>
    </source>
</reference>
<dbReference type="PANTHER" id="PTHR44757:SF4">
    <property type="entry name" value="DIGUANYLATE CYCLASE DGCE-RELATED"/>
    <property type="match status" value="1"/>
</dbReference>
<dbReference type="PROSITE" id="PS50887">
    <property type="entry name" value="GGDEF"/>
    <property type="match status" value="1"/>
</dbReference>
<protein>
    <submittedName>
        <fullName evidence="6">EAL domain-containing protein</fullName>
    </submittedName>
</protein>
<dbReference type="GO" id="GO:0006355">
    <property type="term" value="P:regulation of DNA-templated transcription"/>
    <property type="evidence" value="ECO:0007669"/>
    <property type="project" value="InterPro"/>
</dbReference>
<comment type="cofactor">
    <cofactor evidence="1">
        <name>Mg(2+)</name>
        <dbReference type="ChEBI" id="CHEBI:18420"/>
    </cofactor>
</comment>
<dbReference type="NCBIfam" id="TIGR00254">
    <property type="entry name" value="GGDEF"/>
    <property type="match status" value="1"/>
</dbReference>
<dbReference type="InterPro" id="IPR000700">
    <property type="entry name" value="PAS-assoc_C"/>
</dbReference>
<organism evidence="6">
    <name type="scientific">Sedimenticola thiotaurini</name>
    <dbReference type="NCBI Taxonomy" id="1543721"/>
    <lineage>
        <taxon>Bacteria</taxon>
        <taxon>Pseudomonadati</taxon>
        <taxon>Pseudomonadota</taxon>
        <taxon>Gammaproteobacteria</taxon>
        <taxon>Chromatiales</taxon>
        <taxon>Sedimenticolaceae</taxon>
        <taxon>Sedimenticola</taxon>
    </lineage>
</organism>
<dbReference type="Pfam" id="PF00990">
    <property type="entry name" value="GGDEF"/>
    <property type="match status" value="1"/>
</dbReference>
<dbReference type="NCBIfam" id="TIGR00229">
    <property type="entry name" value="sensory_box"/>
    <property type="match status" value="1"/>
</dbReference>
<dbReference type="InterPro" id="IPR043128">
    <property type="entry name" value="Rev_trsase/Diguanyl_cyclase"/>
</dbReference>
<evidence type="ECO:0000259" key="5">
    <source>
        <dbReference type="PROSITE" id="PS50887"/>
    </source>
</evidence>
<dbReference type="SUPFAM" id="SSF141868">
    <property type="entry name" value="EAL domain-like"/>
    <property type="match status" value="1"/>
</dbReference>
<dbReference type="SMART" id="SM00052">
    <property type="entry name" value="EAL"/>
    <property type="match status" value="1"/>
</dbReference>
<dbReference type="SUPFAM" id="SSF55785">
    <property type="entry name" value="PYP-like sensor domain (PAS domain)"/>
    <property type="match status" value="1"/>
</dbReference>
<dbReference type="SMART" id="SM00267">
    <property type="entry name" value="GGDEF"/>
    <property type="match status" value="1"/>
</dbReference>
<dbReference type="EMBL" id="DRKP01000162">
    <property type="protein sequence ID" value="HEB97318.1"/>
    <property type="molecule type" value="Genomic_DNA"/>
</dbReference>
<feature type="domain" description="PAC" evidence="3">
    <location>
        <begin position="76"/>
        <end position="127"/>
    </location>
</feature>
<feature type="domain" description="GGDEF" evidence="5">
    <location>
        <begin position="159"/>
        <end position="293"/>
    </location>
</feature>
<dbReference type="Pfam" id="PF00989">
    <property type="entry name" value="PAS"/>
    <property type="match status" value="1"/>
</dbReference>
<gene>
    <name evidence="6" type="ORF">ENI96_12930</name>
</gene>
<dbReference type="InterPro" id="IPR029787">
    <property type="entry name" value="Nucleotide_cyclase"/>
</dbReference>
<dbReference type="InterPro" id="IPR000160">
    <property type="entry name" value="GGDEF_dom"/>
</dbReference>
<dbReference type="InterPro" id="IPR052155">
    <property type="entry name" value="Biofilm_reg_signaling"/>
</dbReference>
<dbReference type="Gene3D" id="3.30.450.20">
    <property type="entry name" value="PAS domain"/>
    <property type="match status" value="1"/>
</dbReference>
<dbReference type="CDD" id="cd01948">
    <property type="entry name" value="EAL"/>
    <property type="match status" value="1"/>
</dbReference>
<dbReference type="FunFam" id="3.30.70.270:FF:000001">
    <property type="entry name" value="Diguanylate cyclase domain protein"/>
    <property type="match status" value="1"/>
</dbReference>
<dbReference type="AlphaFoldDB" id="A0A831RPI0"/>
<dbReference type="PROSITE" id="PS50113">
    <property type="entry name" value="PAC"/>
    <property type="match status" value="1"/>
</dbReference>
<evidence type="ECO:0000259" key="4">
    <source>
        <dbReference type="PROSITE" id="PS50883"/>
    </source>
</evidence>
<dbReference type="InterPro" id="IPR013767">
    <property type="entry name" value="PAS_fold"/>
</dbReference>
<dbReference type="GO" id="GO:0003824">
    <property type="term" value="F:catalytic activity"/>
    <property type="evidence" value="ECO:0007669"/>
    <property type="project" value="UniProtKB-ARBA"/>
</dbReference>
<sequence>MDNQRFHLLCREVPVVSLILDRELNIQDINSLGCEQLGYSRSELLGTPYPMLCIPEEREYMQQNLTQSLNEVPCLKRWDCSHIRKNGTRYWARDTARFVEGPEGETFILIASEDITETRYLISELEKKSYLDELTGLYNRRRFNRHLDEILLSIHSGQDSHALFFIDLDQFKAINDSCGHLCGDQLLIQIADLLRKHTRKQDVLARLGGDEFGLILHSCSRDEARLIGQKLLQTFSQYRFFWEGKYFSVSASLGYTLIESGMRSDANDLLRQADAACYLAKERGRNRVEMYDTHSNLIKQRDSLHTWYNRINQALDQSLFVLFSQEVIPISKRTNGEKAHEVLIRMKGPGGEIIPPGAFFPAADYYHLSPRIDLWVMEEVIRHFLSLPEPDGNTYFINLSGLTLSDTNYIRTTTRLLPQFIEQGLKLCFEITESVAIHHLDSARFFIDKFKALGCRFALDDFGSGFSSFGYLKTLPVDIIKIDGEFIRDIINDPADHAMVIAIHEVSKALEKLTVAEYVEDEAIFNKLREMGIDYVQGYYIGKPHPLFGGRQ</sequence>
<dbReference type="PANTHER" id="PTHR44757">
    <property type="entry name" value="DIGUANYLATE CYCLASE DGCP"/>
    <property type="match status" value="1"/>
</dbReference>
<accession>A0A831RPI0</accession>
<dbReference type="PROSITE" id="PS50883">
    <property type="entry name" value="EAL"/>
    <property type="match status" value="1"/>
</dbReference>
<name>A0A831RPI0_9GAMM</name>
<evidence type="ECO:0000256" key="1">
    <source>
        <dbReference type="ARBA" id="ARBA00001946"/>
    </source>
</evidence>
<evidence type="ECO:0000313" key="6">
    <source>
        <dbReference type="EMBL" id="HEB97318.1"/>
    </source>
</evidence>